<dbReference type="GO" id="GO:0030694">
    <property type="term" value="C:bacterial-type flagellum basal body, rod"/>
    <property type="evidence" value="ECO:0007669"/>
    <property type="project" value="InterPro"/>
</dbReference>
<dbReference type="AlphaFoldDB" id="A0A1I5P4P5"/>
<dbReference type="InterPro" id="IPR001444">
    <property type="entry name" value="Flag_bb_rod_N"/>
</dbReference>
<feature type="domain" description="Flagellar basal body rod protein N-terminal" evidence="7">
    <location>
        <begin position="13"/>
        <end position="34"/>
    </location>
</feature>
<dbReference type="Proteomes" id="UP000199227">
    <property type="component" value="Unassembled WGS sequence"/>
</dbReference>
<dbReference type="RefSeq" id="WP_092912097.1">
    <property type="nucleotide sequence ID" value="NZ_CP136592.1"/>
</dbReference>
<dbReference type="PROSITE" id="PS00588">
    <property type="entry name" value="FLAGELLA_BB_ROD"/>
    <property type="match status" value="1"/>
</dbReference>
<evidence type="ECO:0000256" key="5">
    <source>
        <dbReference type="ARBA" id="ARBA00024934"/>
    </source>
</evidence>
<dbReference type="PANTHER" id="PTHR30435">
    <property type="entry name" value="FLAGELLAR PROTEIN"/>
    <property type="match status" value="1"/>
</dbReference>
<keyword evidence="8" id="KW-0969">Cilium</keyword>
<evidence type="ECO:0000259" key="7">
    <source>
        <dbReference type="Pfam" id="PF00460"/>
    </source>
</evidence>
<dbReference type="STRING" id="223786.SAMN05216234_11334"/>
<evidence type="ECO:0000313" key="8">
    <source>
        <dbReference type="EMBL" id="SFP28456.1"/>
    </source>
</evidence>
<comment type="function">
    <text evidence="5 6">Structural component of flagellum, the bacterial motility apparatus. Part of the rod structure of flagellar basal body.</text>
</comment>
<accession>A0A1I5P4P5</accession>
<name>A0A1I5P4P5_9BACT</name>
<dbReference type="PANTHER" id="PTHR30435:SF12">
    <property type="entry name" value="FLAGELLAR BASAL BODY ROD PROTEIN FLGB"/>
    <property type="match status" value="1"/>
</dbReference>
<evidence type="ECO:0000313" key="9">
    <source>
        <dbReference type="Proteomes" id="UP000199227"/>
    </source>
</evidence>
<evidence type="ECO:0000256" key="2">
    <source>
        <dbReference type="ARBA" id="ARBA00009677"/>
    </source>
</evidence>
<dbReference type="InterPro" id="IPR006300">
    <property type="entry name" value="FlgB"/>
</dbReference>
<dbReference type="PIRSF" id="PIRSF002889">
    <property type="entry name" value="Rod_FlgB"/>
    <property type="match status" value="1"/>
</dbReference>
<dbReference type="InterPro" id="IPR019776">
    <property type="entry name" value="Flagellar_basal_body_rod_CS"/>
</dbReference>
<sequence length="140" mass="15898">MEINHAHTLMAKALDYRALRQDLISSNIANVDTPFYRSRDILFEDALVKEREKLHNLPSKKLQMAVTSPMHLQGNENDFPPKAEIFFRDGHMARNDGNTVDLDVETTEMAKNGTMYNALVMALKKNSMLFKSVIDSSAKI</sequence>
<dbReference type="OrthoDB" id="9788334at2"/>
<keyword evidence="9" id="KW-1185">Reference proteome</keyword>
<keyword evidence="8" id="KW-0282">Flagellum</keyword>
<dbReference type="EMBL" id="FOXB01000013">
    <property type="protein sequence ID" value="SFP28456.1"/>
    <property type="molecule type" value="Genomic_DNA"/>
</dbReference>
<evidence type="ECO:0000256" key="4">
    <source>
        <dbReference type="ARBA" id="ARBA00023143"/>
    </source>
</evidence>
<proteinExistence type="inferred from homology"/>
<dbReference type="NCBIfam" id="TIGR01396">
    <property type="entry name" value="FlgB"/>
    <property type="match status" value="1"/>
</dbReference>
<evidence type="ECO:0000256" key="6">
    <source>
        <dbReference type="PIRNR" id="PIRNR002889"/>
    </source>
</evidence>
<protein>
    <recommendedName>
        <fullName evidence="3 6">Flagellar basal body rod protein FlgB</fullName>
    </recommendedName>
</protein>
<reference evidence="8 9" key="1">
    <citation type="submission" date="2016-10" db="EMBL/GenBank/DDBJ databases">
        <authorList>
            <person name="de Groot N.N."/>
        </authorList>
    </citation>
    <scope>NUCLEOTIDE SEQUENCE [LARGE SCALE GENOMIC DNA]</scope>
    <source>
        <strain evidence="8 9">EP1-55-1</strain>
    </source>
</reference>
<dbReference type="GO" id="GO:0071978">
    <property type="term" value="P:bacterial-type flagellum-dependent swarming motility"/>
    <property type="evidence" value="ECO:0007669"/>
    <property type="project" value="TreeGrafter"/>
</dbReference>
<comment type="subcellular location">
    <subcellularLocation>
        <location evidence="1 6">Bacterial flagellum basal body</location>
    </subcellularLocation>
</comment>
<dbReference type="Pfam" id="PF00460">
    <property type="entry name" value="Flg_bb_rod"/>
    <property type="match status" value="1"/>
</dbReference>
<evidence type="ECO:0000256" key="1">
    <source>
        <dbReference type="ARBA" id="ARBA00004117"/>
    </source>
</evidence>
<keyword evidence="4 6" id="KW-0975">Bacterial flagellum</keyword>
<keyword evidence="8" id="KW-0966">Cell projection</keyword>
<organism evidence="8 9">
    <name type="scientific">Hydrogenimonas thermophila</name>
    <dbReference type="NCBI Taxonomy" id="223786"/>
    <lineage>
        <taxon>Bacteria</taxon>
        <taxon>Pseudomonadati</taxon>
        <taxon>Campylobacterota</taxon>
        <taxon>Epsilonproteobacteria</taxon>
        <taxon>Campylobacterales</taxon>
        <taxon>Hydrogenimonadaceae</taxon>
        <taxon>Hydrogenimonas</taxon>
    </lineage>
</organism>
<evidence type="ECO:0000256" key="3">
    <source>
        <dbReference type="ARBA" id="ARBA00014376"/>
    </source>
</evidence>
<comment type="similarity">
    <text evidence="2 6">Belongs to the flagella basal body rod proteins family.</text>
</comment>
<gene>
    <name evidence="8" type="ORF">SAMN05216234_11334</name>
</gene>
<comment type="subunit">
    <text evidence="6">The basal body constitutes a major portion of the flagellar organelle and consists of a number of rings mounted on a central rod.</text>
</comment>